<evidence type="ECO:0000259" key="3">
    <source>
        <dbReference type="PROSITE" id="PS50222"/>
    </source>
</evidence>
<dbReference type="GO" id="GO:0005509">
    <property type="term" value="F:calcium ion binding"/>
    <property type="evidence" value="ECO:0007669"/>
    <property type="project" value="InterPro"/>
</dbReference>
<evidence type="ECO:0000313" key="5">
    <source>
        <dbReference type="Proteomes" id="UP001178507"/>
    </source>
</evidence>
<name>A0AA36IH43_9DINO</name>
<feature type="compositionally biased region" description="Basic and acidic residues" evidence="2">
    <location>
        <begin position="75"/>
        <end position="85"/>
    </location>
</feature>
<proteinExistence type="predicted"/>
<dbReference type="EMBL" id="CAUJNA010001531">
    <property type="protein sequence ID" value="CAJ1387494.1"/>
    <property type="molecule type" value="Genomic_DNA"/>
</dbReference>
<feature type="compositionally biased region" description="Polar residues" evidence="2">
    <location>
        <begin position="99"/>
        <end position="115"/>
    </location>
</feature>
<feature type="region of interest" description="Disordered" evidence="2">
    <location>
        <begin position="64"/>
        <end position="164"/>
    </location>
</feature>
<reference evidence="4" key="1">
    <citation type="submission" date="2023-08" db="EMBL/GenBank/DDBJ databases">
        <authorList>
            <person name="Chen Y."/>
            <person name="Shah S."/>
            <person name="Dougan E. K."/>
            <person name="Thang M."/>
            <person name="Chan C."/>
        </authorList>
    </citation>
    <scope>NUCLEOTIDE SEQUENCE</scope>
</reference>
<dbReference type="InterPro" id="IPR011992">
    <property type="entry name" value="EF-hand-dom_pair"/>
</dbReference>
<dbReference type="PROSITE" id="PS00018">
    <property type="entry name" value="EF_HAND_1"/>
    <property type="match status" value="1"/>
</dbReference>
<sequence>MKERPHPPLLRLPLAAAGGSGVDPVRVVQTQQLVQYFENNYSNFLGGLLAEHGAPQPSPMCGTTLKSFTSATPRPHFEVDFERHYRPSSRRRKEREQGASPSRTSSKHINVSQAESPRGREGSRQTTTRLTAVSLPSPRDRARGKDFGRDLDSGEALKDDDEARRREACESLRTLVLGSSVEHSPEKEKEWIAQHRRGTEEEVETFCHCWCQMDVDADGDVDLDEFAGFFSKRKVDRLLGLRCVRYLMPRAGQAGGQAKAAVTKEEMMRLMWPHATTEDMDYMCTVFDHGRLRAIEVQPPKMLPRKRRNELLKCFDEMDRQNLGLVPYSDLIPAGVADQNMVKVLRDKYDKDSTGNFDKNAFLEMMAPLGYRAHPSVSRVVCKDGKEVRLVQWSKDHLHFEGWLSGRHYEKLKATYGFPE</sequence>
<dbReference type="InterPro" id="IPR002048">
    <property type="entry name" value="EF_hand_dom"/>
</dbReference>
<organism evidence="4 5">
    <name type="scientific">Effrenium voratum</name>
    <dbReference type="NCBI Taxonomy" id="2562239"/>
    <lineage>
        <taxon>Eukaryota</taxon>
        <taxon>Sar</taxon>
        <taxon>Alveolata</taxon>
        <taxon>Dinophyceae</taxon>
        <taxon>Suessiales</taxon>
        <taxon>Symbiodiniaceae</taxon>
        <taxon>Effrenium</taxon>
    </lineage>
</organism>
<feature type="compositionally biased region" description="Basic and acidic residues" evidence="2">
    <location>
        <begin position="138"/>
        <end position="164"/>
    </location>
</feature>
<feature type="domain" description="EF-hand" evidence="3">
    <location>
        <begin position="201"/>
        <end position="236"/>
    </location>
</feature>
<dbReference type="AlphaFoldDB" id="A0AA36IH43"/>
<evidence type="ECO:0000256" key="1">
    <source>
        <dbReference type="ARBA" id="ARBA00022837"/>
    </source>
</evidence>
<accession>A0AA36IH43</accession>
<dbReference type="Gene3D" id="1.10.238.10">
    <property type="entry name" value="EF-hand"/>
    <property type="match status" value="1"/>
</dbReference>
<dbReference type="InterPro" id="IPR018247">
    <property type="entry name" value="EF_Hand_1_Ca_BS"/>
</dbReference>
<keyword evidence="5" id="KW-1185">Reference proteome</keyword>
<protein>
    <recommendedName>
        <fullName evidence="3">EF-hand domain-containing protein</fullName>
    </recommendedName>
</protein>
<evidence type="ECO:0000313" key="4">
    <source>
        <dbReference type="EMBL" id="CAJ1387494.1"/>
    </source>
</evidence>
<dbReference type="SUPFAM" id="SSF47473">
    <property type="entry name" value="EF-hand"/>
    <property type="match status" value="1"/>
</dbReference>
<evidence type="ECO:0000256" key="2">
    <source>
        <dbReference type="SAM" id="MobiDB-lite"/>
    </source>
</evidence>
<keyword evidence="1" id="KW-0106">Calcium</keyword>
<gene>
    <name evidence="4" type="ORF">EVOR1521_LOCUS13565</name>
</gene>
<dbReference type="Proteomes" id="UP001178507">
    <property type="component" value="Unassembled WGS sequence"/>
</dbReference>
<dbReference type="PROSITE" id="PS50222">
    <property type="entry name" value="EF_HAND_2"/>
    <property type="match status" value="1"/>
</dbReference>
<comment type="caution">
    <text evidence="4">The sequence shown here is derived from an EMBL/GenBank/DDBJ whole genome shotgun (WGS) entry which is preliminary data.</text>
</comment>